<evidence type="ECO:0000256" key="1">
    <source>
        <dbReference type="SAM" id="SignalP"/>
    </source>
</evidence>
<gene>
    <name evidence="2" type="ORF">B0T17DRAFT_525603</name>
</gene>
<feature type="chain" id="PRO_5041330824" description="Secreted protein" evidence="1">
    <location>
        <begin position="17"/>
        <end position="85"/>
    </location>
</feature>
<name>A0AA40C8I7_9PEZI</name>
<keyword evidence="3" id="KW-1185">Reference proteome</keyword>
<dbReference type="EMBL" id="JAULSR010000002">
    <property type="protein sequence ID" value="KAK0629481.1"/>
    <property type="molecule type" value="Genomic_DNA"/>
</dbReference>
<evidence type="ECO:0000313" key="2">
    <source>
        <dbReference type="EMBL" id="KAK0629481.1"/>
    </source>
</evidence>
<proteinExistence type="predicted"/>
<reference evidence="2" key="1">
    <citation type="submission" date="2023-06" db="EMBL/GenBank/DDBJ databases">
        <title>Genome-scale phylogeny and comparative genomics of the fungal order Sordariales.</title>
        <authorList>
            <consortium name="Lawrence Berkeley National Laboratory"/>
            <person name="Hensen N."/>
            <person name="Bonometti L."/>
            <person name="Westerberg I."/>
            <person name="Brannstrom I.O."/>
            <person name="Guillou S."/>
            <person name="Cros-Aarteil S."/>
            <person name="Calhoun S."/>
            <person name="Haridas S."/>
            <person name="Kuo A."/>
            <person name="Mondo S."/>
            <person name="Pangilinan J."/>
            <person name="Riley R."/>
            <person name="LaButti K."/>
            <person name="Andreopoulos B."/>
            <person name="Lipzen A."/>
            <person name="Chen C."/>
            <person name="Yanf M."/>
            <person name="Daum C."/>
            <person name="Ng V."/>
            <person name="Clum A."/>
            <person name="Steindorff A."/>
            <person name="Ohm R."/>
            <person name="Martin F."/>
            <person name="Silar P."/>
            <person name="Natvig D."/>
            <person name="Lalanne C."/>
            <person name="Gautier V."/>
            <person name="Ament-velasquez S.L."/>
            <person name="Kruys A."/>
            <person name="Hutchinson M.I."/>
            <person name="Powell A.J."/>
            <person name="Barry K."/>
            <person name="Miller A.N."/>
            <person name="Grigoriev I.V."/>
            <person name="Debuchy R."/>
            <person name="Gladieux P."/>
            <person name="Thoren M.H."/>
            <person name="Johannesson H."/>
        </authorList>
    </citation>
    <scope>NUCLEOTIDE SEQUENCE</scope>
    <source>
        <strain evidence="2">SMH3391-2</strain>
    </source>
</reference>
<sequence>MVQFGLALAFASDVDASDVDASCVSDILMVKEKSCWFDVPFRGLMKLLCVGCLVEVRLGLGRGTVWTHIVIYPSLALSQMGVASV</sequence>
<organism evidence="2 3">
    <name type="scientific">Bombardia bombarda</name>
    <dbReference type="NCBI Taxonomy" id="252184"/>
    <lineage>
        <taxon>Eukaryota</taxon>
        <taxon>Fungi</taxon>
        <taxon>Dikarya</taxon>
        <taxon>Ascomycota</taxon>
        <taxon>Pezizomycotina</taxon>
        <taxon>Sordariomycetes</taxon>
        <taxon>Sordariomycetidae</taxon>
        <taxon>Sordariales</taxon>
        <taxon>Lasiosphaeriaceae</taxon>
        <taxon>Bombardia</taxon>
    </lineage>
</organism>
<dbReference type="AlphaFoldDB" id="A0AA40C8I7"/>
<evidence type="ECO:0000313" key="3">
    <source>
        <dbReference type="Proteomes" id="UP001174934"/>
    </source>
</evidence>
<comment type="caution">
    <text evidence="2">The sequence shown here is derived from an EMBL/GenBank/DDBJ whole genome shotgun (WGS) entry which is preliminary data.</text>
</comment>
<dbReference type="Proteomes" id="UP001174934">
    <property type="component" value="Unassembled WGS sequence"/>
</dbReference>
<feature type="signal peptide" evidence="1">
    <location>
        <begin position="1"/>
        <end position="16"/>
    </location>
</feature>
<protein>
    <recommendedName>
        <fullName evidence="4">Secreted protein</fullName>
    </recommendedName>
</protein>
<keyword evidence="1" id="KW-0732">Signal</keyword>
<evidence type="ECO:0008006" key="4">
    <source>
        <dbReference type="Google" id="ProtNLM"/>
    </source>
</evidence>
<accession>A0AA40C8I7</accession>